<evidence type="ECO:0000313" key="3">
    <source>
        <dbReference type="Proteomes" id="UP000218231"/>
    </source>
</evidence>
<protein>
    <submittedName>
        <fullName evidence="2">Uncharacterized protein</fullName>
    </submittedName>
</protein>
<dbReference type="Proteomes" id="UP000218231">
    <property type="component" value="Unassembled WGS sequence"/>
</dbReference>
<organism evidence="2 3">
    <name type="scientific">Diploscapter pachys</name>
    <dbReference type="NCBI Taxonomy" id="2018661"/>
    <lineage>
        <taxon>Eukaryota</taxon>
        <taxon>Metazoa</taxon>
        <taxon>Ecdysozoa</taxon>
        <taxon>Nematoda</taxon>
        <taxon>Chromadorea</taxon>
        <taxon>Rhabditida</taxon>
        <taxon>Rhabditina</taxon>
        <taxon>Rhabditomorpha</taxon>
        <taxon>Rhabditoidea</taxon>
        <taxon>Rhabditidae</taxon>
        <taxon>Diploscapter</taxon>
    </lineage>
</organism>
<dbReference type="OrthoDB" id="341511at2759"/>
<name>A0A2A2J458_9BILA</name>
<keyword evidence="3" id="KW-1185">Reference proteome</keyword>
<dbReference type="InterPro" id="IPR042470">
    <property type="entry name" value="RMI1_N_C_sf"/>
</dbReference>
<accession>A0A2A2J458</accession>
<reference evidence="2 3" key="1">
    <citation type="journal article" date="2017" name="Curr. Biol.">
        <title>Genome architecture and evolution of a unichromosomal asexual nematode.</title>
        <authorList>
            <person name="Fradin H."/>
            <person name="Zegar C."/>
            <person name="Gutwein M."/>
            <person name="Lucas J."/>
            <person name="Kovtun M."/>
            <person name="Corcoran D."/>
            <person name="Baugh L.R."/>
            <person name="Kiontke K."/>
            <person name="Gunsalus K."/>
            <person name="Fitch D.H."/>
            <person name="Piano F."/>
        </authorList>
    </citation>
    <scope>NUCLEOTIDE SEQUENCE [LARGE SCALE GENOMIC DNA]</scope>
    <source>
        <strain evidence="2">PF1309</strain>
    </source>
</reference>
<dbReference type="Gene3D" id="2.40.50.770">
    <property type="entry name" value="RecQ-mediated genome instability protein Rmi1, C-terminal domain"/>
    <property type="match status" value="1"/>
</dbReference>
<gene>
    <name evidence="2" type="ORF">WR25_05886</name>
</gene>
<evidence type="ECO:0000313" key="2">
    <source>
        <dbReference type="EMBL" id="PAV56580.1"/>
    </source>
</evidence>
<dbReference type="AlphaFoldDB" id="A0A2A2J458"/>
<evidence type="ECO:0000256" key="1">
    <source>
        <dbReference type="SAM" id="MobiDB-lite"/>
    </source>
</evidence>
<feature type="region of interest" description="Disordered" evidence="1">
    <location>
        <begin position="189"/>
        <end position="208"/>
    </location>
</feature>
<comment type="caution">
    <text evidence="2">The sequence shown here is derived from an EMBL/GenBank/DDBJ whole genome shotgun (WGS) entry which is preliminary data.</text>
</comment>
<proteinExistence type="predicted"/>
<sequence length="318" mass="36246">MDWAEAVGSDELVNGLNQLRELFQDAQDLDNLFKSICNNSELSFVFKLDQVQYISRYPPDEELQSRVQSLCYTLQSELVFEVRGLIEGEEGGLKKIVKLLYQSESTLDEFGKALYKIKSLFKNSDKLICYAMIRDDVLLVFRRWHFALNDGWPDSVLASLDRHNFLSIMAFVGLSGCCYQICRASCPAARSSRSTSTPPLQKSSSSIRLSSRHRCFQVKGMKDIRQPECSRLKNEKDAEDQTDVESVMEIDRETDYNTSTRVLHLLLIDGERTVCGFEQSAASARPLSVPSNRLQTPPPFHSLQKWHLLPHPQKLLIS</sequence>
<dbReference type="EMBL" id="LIAE01010692">
    <property type="protein sequence ID" value="PAV56580.1"/>
    <property type="molecule type" value="Genomic_DNA"/>
</dbReference>